<dbReference type="KEGG" id="des:DSOUD_0081"/>
<dbReference type="InterPro" id="IPR008168">
    <property type="entry name" value="Cyt_C_IC"/>
</dbReference>
<dbReference type="Pfam" id="PF13442">
    <property type="entry name" value="Cytochrome_CBB3"/>
    <property type="match status" value="1"/>
</dbReference>
<evidence type="ECO:0000313" key="8">
    <source>
        <dbReference type="EMBL" id="ALC14882.1"/>
    </source>
</evidence>
<keyword evidence="9" id="KW-1185">Reference proteome</keyword>
<evidence type="ECO:0000313" key="9">
    <source>
        <dbReference type="Proteomes" id="UP000057158"/>
    </source>
</evidence>
<dbReference type="GO" id="GO:0005506">
    <property type="term" value="F:iron ion binding"/>
    <property type="evidence" value="ECO:0007669"/>
    <property type="project" value="InterPro"/>
</dbReference>
<evidence type="ECO:0000256" key="4">
    <source>
        <dbReference type="ARBA" id="ARBA00022982"/>
    </source>
</evidence>
<dbReference type="RefSeq" id="WP_053549140.1">
    <property type="nucleotide sequence ID" value="NZ_CP010802.1"/>
</dbReference>
<evidence type="ECO:0000256" key="1">
    <source>
        <dbReference type="ARBA" id="ARBA00022448"/>
    </source>
</evidence>
<evidence type="ECO:0000259" key="7">
    <source>
        <dbReference type="PROSITE" id="PS51007"/>
    </source>
</evidence>
<name>A0A0M4DES3_9BACT</name>
<organism evidence="8 9">
    <name type="scientific">Desulfuromonas soudanensis</name>
    <dbReference type="NCBI Taxonomy" id="1603606"/>
    <lineage>
        <taxon>Bacteria</taxon>
        <taxon>Pseudomonadati</taxon>
        <taxon>Thermodesulfobacteriota</taxon>
        <taxon>Desulfuromonadia</taxon>
        <taxon>Desulfuromonadales</taxon>
        <taxon>Desulfuromonadaceae</taxon>
        <taxon>Desulfuromonas</taxon>
    </lineage>
</organism>
<dbReference type="OrthoDB" id="9773456at2"/>
<keyword evidence="1" id="KW-0813">Transport</keyword>
<dbReference type="AlphaFoldDB" id="A0A0M4DES3"/>
<reference evidence="8 9" key="1">
    <citation type="submission" date="2015-07" db="EMBL/GenBank/DDBJ databases">
        <title>Isolation and Genomic Characterization of a Novel Halophilic Metal-Reducing Deltaproteobacterium from the Deep Subsurface.</title>
        <authorList>
            <person name="Badalamenti J.P."/>
            <person name="Summers Z.M."/>
            <person name="Gralnick J.A."/>
            <person name="Bond D.R."/>
        </authorList>
    </citation>
    <scope>NUCLEOTIDE SEQUENCE [LARGE SCALE GENOMIC DNA]</scope>
    <source>
        <strain evidence="8 9">WTL</strain>
    </source>
</reference>
<dbReference type="Gene3D" id="1.10.760.10">
    <property type="entry name" value="Cytochrome c-like domain"/>
    <property type="match status" value="1"/>
</dbReference>
<dbReference type="PATRIC" id="fig|1603606.3.peg.91"/>
<dbReference type="GO" id="GO:0020037">
    <property type="term" value="F:heme binding"/>
    <property type="evidence" value="ECO:0007669"/>
    <property type="project" value="InterPro"/>
</dbReference>
<dbReference type="GO" id="GO:0009055">
    <property type="term" value="F:electron transfer activity"/>
    <property type="evidence" value="ECO:0007669"/>
    <property type="project" value="InterPro"/>
</dbReference>
<keyword evidence="2 6" id="KW-0349">Heme</keyword>
<keyword evidence="5 6" id="KW-0408">Iron</keyword>
<dbReference type="PRINTS" id="PR00605">
    <property type="entry name" value="CYTCHROMECIC"/>
</dbReference>
<gene>
    <name evidence="8" type="ORF">DSOUD_0081</name>
</gene>
<dbReference type="InterPro" id="IPR009056">
    <property type="entry name" value="Cyt_c-like_dom"/>
</dbReference>
<accession>A0A0M4DES3</accession>
<protein>
    <submittedName>
        <fullName evidence="8">Monoheme cytochrome C</fullName>
    </submittedName>
</protein>
<evidence type="ECO:0000256" key="6">
    <source>
        <dbReference type="PROSITE-ProRule" id="PRU00433"/>
    </source>
</evidence>
<dbReference type="PROSITE" id="PS51007">
    <property type="entry name" value="CYTC"/>
    <property type="match status" value="1"/>
</dbReference>
<dbReference type="InterPro" id="IPR036909">
    <property type="entry name" value="Cyt_c-like_dom_sf"/>
</dbReference>
<evidence type="ECO:0000256" key="2">
    <source>
        <dbReference type="ARBA" id="ARBA00022617"/>
    </source>
</evidence>
<dbReference type="Proteomes" id="UP000057158">
    <property type="component" value="Chromosome"/>
</dbReference>
<evidence type="ECO:0000256" key="3">
    <source>
        <dbReference type="ARBA" id="ARBA00022723"/>
    </source>
</evidence>
<dbReference type="SUPFAM" id="SSF46626">
    <property type="entry name" value="Cytochrome c"/>
    <property type="match status" value="1"/>
</dbReference>
<proteinExistence type="predicted"/>
<keyword evidence="3 6" id="KW-0479">Metal-binding</keyword>
<sequence length="137" mass="14738">MSLSSTALGLLLLITFVAGCSDLVPDYPRREPPAGLLGDAARQEAGAALFSLHCAVCHGTPEEGRTPRADFFVPPAPDFTSATYRSADPAYLFWRIQKGKAVEPYLSGGSVMPAWGPHLSDEELWSLVAYILRRSGS</sequence>
<keyword evidence="4" id="KW-0249">Electron transport</keyword>
<dbReference type="EMBL" id="CP010802">
    <property type="protein sequence ID" value="ALC14882.1"/>
    <property type="molecule type" value="Genomic_DNA"/>
</dbReference>
<feature type="domain" description="Cytochrome c" evidence="7">
    <location>
        <begin position="41"/>
        <end position="135"/>
    </location>
</feature>
<evidence type="ECO:0000256" key="5">
    <source>
        <dbReference type="ARBA" id="ARBA00023004"/>
    </source>
</evidence>
<dbReference type="STRING" id="1603606.DSOUD_0081"/>